<feature type="domain" description="HNH nuclease" evidence="1">
    <location>
        <begin position="127"/>
        <end position="191"/>
    </location>
</feature>
<sequence length="305" mass="35588">MRNLAELLEFIQNKMSMTDIYQPAVILHLLERDGISTKRELSRTLSGYDEQIQQYYEKILMRWPKITLTKHNIVIYERKNSTFTLNFTLSDAELIEEAKDLCEQKIQDWIERKRARQNLPRLEASTRYRVLKAARGKCELCGISSKIAPIDIDHIVPKNQADKHGYIAKESIIMHVDDERNLQALCYRCNRAKRDQDDTDFRHPRSKVVRDQSVIYNINSSSVQILTGKKLTDKLFEKLIDEHSRLIEENSTEDLDIRIVDMIETLIAIAKIEGKDEEALLDLLKQRRIELGRLDTGVYLDDNVA</sequence>
<protein>
    <recommendedName>
        <fullName evidence="1">HNH nuclease domain-containing protein</fullName>
    </recommendedName>
</protein>
<dbReference type="GO" id="GO:0008270">
    <property type="term" value="F:zinc ion binding"/>
    <property type="evidence" value="ECO:0007669"/>
    <property type="project" value="InterPro"/>
</dbReference>
<dbReference type="GO" id="GO:0003676">
    <property type="term" value="F:nucleic acid binding"/>
    <property type="evidence" value="ECO:0007669"/>
    <property type="project" value="InterPro"/>
</dbReference>
<keyword evidence="3" id="KW-1185">Reference proteome</keyword>
<evidence type="ECO:0000313" key="3">
    <source>
        <dbReference type="Proteomes" id="UP000220527"/>
    </source>
</evidence>
<dbReference type="Gene3D" id="1.10.30.50">
    <property type="match status" value="1"/>
</dbReference>
<dbReference type="GO" id="GO:0004519">
    <property type="term" value="F:endonuclease activity"/>
    <property type="evidence" value="ECO:0007669"/>
    <property type="project" value="InterPro"/>
</dbReference>
<reference evidence="3" key="1">
    <citation type="submission" date="2017-08" db="EMBL/GenBank/DDBJ databases">
        <authorList>
            <person name="Grouzdev D.S."/>
            <person name="Gaisin V.A."/>
            <person name="Rysina M.S."/>
            <person name="Gorlenko V.M."/>
        </authorList>
    </citation>
    <scope>NUCLEOTIDE SEQUENCE [LARGE SCALE GENOMIC DNA]</scope>
    <source>
        <strain evidence="3">Kir15-3F</strain>
    </source>
</reference>
<dbReference type="RefSeq" id="WP_097645215.1">
    <property type="nucleotide sequence ID" value="NZ_NQWI01000098.1"/>
</dbReference>
<dbReference type="Proteomes" id="UP000220527">
    <property type="component" value="Unassembled WGS sequence"/>
</dbReference>
<dbReference type="SMART" id="SM00507">
    <property type="entry name" value="HNHc"/>
    <property type="match status" value="1"/>
</dbReference>
<proteinExistence type="predicted"/>
<dbReference type="Pfam" id="PF01844">
    <property type="entry name" value="HNH"/>
    <property type="match status" value="1"/>
</dbReference>
<evidence type="ECO:0000259" key="1">
    <source>
        <dbReference type="SMART" id="SM00507"/>
    </source>
</evidence>
<name>A0A2A6RFY7_9CHLR</name>
<accession>A0A2A6RFY7</accession>
<evidence type="ECO:0000313" key="2">
    <source>
        <dbReference type="EMBL" id="PDW01932.1"/>
    </source>
</evidence>
<dbReference type="EMBL" id="NQWI01000098">
    <property type="protein sequence ID" value="PDW01932.1"/>
    <property type="molecule type" value="Genomic_DNA"/>
</dbReference>
<comment type="caution">
    <text evidence="2">The sequence shown here is derived from an EMBL/GenBank/DDBJ whole genome shotgun (WGS) entry which is preliminary data.</text>
</comment>
<dbReference type="InterPro" id="IPR003615">
    <property type="entry name" value="HNH_nuc"/>
</dbReference>
<gene>
    <name evidence="2" type="ORF">CJ255_16575</name>
</gene>
<dbReference type="AlphaFoldDB" id="A0A2A6RFY7"/>
<dbReference type="InterPro" id="IPR002711">
    <property type="entry name" value="HNH"/>
</dbReference>
<dbReference type="OrthoDB" id="9784774at2"/>
<dbReference type="CDD" id="cd00085">
    <property type="entry name" value="HNHc"/>
    <property type="match status" value="1"/>
</dbReference>
<organism evidence="2 3">
    <name type="scientific">Candidatus Viridilinea mediisalina</name>
    <dbReference type="NCBI Taxonomy" id="2024553"/>
    <lineage>
        <taxon>Bacteria</taxon>
        <taxon>Bacillati</taxon>
        <taxon>Chloroflexota</taxon>
        <taxon>Chloroflexia</taxon>
        <taxon>Chloroflexales</taxon>
        <taxon>Chloroflexineae</taxon>
        <taxon>Oscillochloridaceae</taxon>
        <taxon>Candidatus Viridilinea</taxon>
    </lineage>
</organism>